<dbReference type="VEuPathDB" id="VectorBase:CSON003720"/>
<proteinExistence type="predicted"/>
<protein>
    <submittedName>
        <fullName evidence="1">CSON003720 protein</fullName>
    </submittedName>
</protein>
<name>A0A336MPG1_CULSO</name>
<reference evidence="1" key="1">
    <citation type="submission" date="2018-07" db="EMBL/GenBank/DDBJ databases">
        <authorList>
            <person name="Quirk P.G."/>
            <person name="Krulwich T.A."/>
        </authorList>
    </citation>
    <scope>NUCLEOTIDE SEQUENCE</scope>
</reference>
<gene>
    <name evidence="1" type="primary">CSON003720</name>
</gene>
<dbReference type="OMA" id="DGLVHEH"/>
<organism evidence="1">
    <name type="scientific">Culicoides sonorensis</name>
    <name type="common">Biting midge</name>
    <dbReference type="NCBI Taxonomy" id="179676"/>
    <lineage>
        <taxon>Eukaryota</taxon>
        <taxon>Metazoa</taxon>
        <taxon>Ecdysozoa</taxon>
        <taxon>Arthropoda</taxon>
        <taxon>Hexapoda</taxon>
        <taxon>Insecta</taxon>
        <taxon>Pterygota</taxon>
        <taxon>Neoptera</taxon>
        <taxon>Endopterygota</taxon>
        <taxon>Diptera</taxon>
        <taxon>Nematocera</taxon>
        <taxon>Chironomoidea</taxon>
        <taxon>Ceratopogonidae</taxon>
        <taxon>Ceratopogoninae</taxon>
        <taxon>Culicoides</taxon>
        <taxon>Monoculicoides</taxon>
    </lineage>
</organism>
<dbReference type="EMBL" id="UFQT01001703">
    <property type="protein sequence ID" value="SSX31471.1"/>
    <property type="molecule type" value="Genomic_DNA"/>
</dbReference>
<evidence type="ECO:0000313" key="1">
    <source>
        <dbReference type="EMBL" id="SSX31471.1"/>
    </source>
</evidence>
<accession>A0A336MPG1</accession>
<sequence>MSEQAIIEEVTQEISFEEIKNGNDCRFIIRIVSLYVEFKNTKNKSPLTRNGYWLIFDSIDLFQSQFWEISRNSIKREIVCDFTTKSIQFGENEPPDASDLHKFVKLVDTISHVTLEMDSISEDRLDYWSDGRKIELHIYPYGITVWYKSQWDGIHKGRNALVKEVQTDKAGAPSNEEVETLVDRLKEVHKLHYTAPHITWRVWAEFILKKKPEEHEDLVHQAPPYKIIDLFKSAGVNADKELASLRQDTSVAQGISEGTAADIDGLIQSFECVLEARKIKTAAEDVHYQKLKAFKIKMNAQTETLQLVNQRNKPQENDLSFEYFENIGDQDDVDHVEYVEEDVWHLNIFLCLHSVYFLSA</sequence>
<dbReference type="AlphaFoldDB" id="A0A336MPG1"/>